<reference evidence="1" key="1">
    <citation type="submission" date="2015-12" db="EMBL/GenBank/DDBJ databases">
        <title>Update maize B73 reference genome by single molecule sequencing technologies.</title>
        <authorList>
            <consortium name="Maize Genome Sequencing Project"/>
            <person name="Ware D."/>
        </authorList>
    </citation>
    <scope>NUCLEOTIDE SEQUENCE [LARGE SCALE GENOMIC DNA]</scope>
    <source>
        <tissue evidence="1">Seedling</tissue>
    </source>
</reference>
<protein>
    <submittedName>
        <fullName evidence="1">Uncharacterized protein</fullName>
    </submittedName>
</protein>
<sequence length="63" mass="7471">MDGLTTEDKSCTLVLFEYAINREVFLTTLEHDVREIWLKRKIRYVPTLMSSLMLIVVHWSTNI</sequence>
<evidence type="ECO:0000313" key="1">
    <source>
        <dbReference type="EMBL" id="ONM19848.1"/>
    </source>
</evidence>
<proteinExistence type="predicted"/>
<dbReference type="EMBL" id="CM007648">
    <property type="protein sequence ID" value="ONM19848.1"/>
    <property type="molecule type" value="Genomic_DNA"/>
</dbReference>
<organism evidence="1">
    <name type="scientific">Zea mays</name>
    <name type="common">Maize</name>
    <dbReference type="NCBI Taxonomy" id="4577"/>
    <lineage>
        <taxon>Eukaryota</taxon>
        <taxon>Viridiplantae</taxon>
        <taxon>Streptophyta</taxon>
        <taxon>Embryophyta</taxon>
        <taxon>Tracheophyta</taxon>
        <taxon>Spermatophyta</taxon>
        <taxon>Magnoliopsida</taxon>
        <taxon>Liliopsida</taxon>
        <taxon>Poales</taxon>
        <taxon>Poaceae</taxon>
        <taxon>PACMAD clade</taxon>
        <taxon>Panicoideae</taxon>
        <taxon>Andropogonodae</taxon>
        <taxon>Andropogoneae</taxon>
        <taxon>Tripsacinae</taxon>
        <taxon>Zea</taxon>
    </lineage>
</organism>
<dbReference type="SMR" id="A0A1D6EIA9"/>
<name>A0A1D6EIA9_MAIZE</name>
<accession>A0A1D6EIA9</accession>
<dbReference type="InParanoid" id="A0A1D6EIA9"/>
<gene>
    <name evidence="1" type="ORF">ZEAMMB73_Zm00001d004958</name>
</gene>
<dbReference type="AlphaFoldDB" id="A0A1D6EIA9"/>